<evidence type="ECO:0000313" key="2">
    <source>
        <dbReference type="EMBL" id="KAF6836805.1"/>
    </source>
</evidence>
<comment type="caution">
    <text evidence="2">The sequence shown here is derived from an EMBL/GenBank/DDBJ whole genome shotgun (WGS) entry which is preliminary data.</text>
</comment>
<dbReference type="Proteomes" id="UP000639643">
    <property type="component" value="Unassembled WGS sequence"/>
</dbReference>
<feature type="compositionally biased region" description="Acidic residues" evidence="1">
    <location>
        <begin position="229"/>
        <end position="255"/>
    </location>
</feature>
<accession>A0A8H6KT59</accession>
<evidence type="ECO:0000313" key="3">
    <source>
        <dbReference type="Proteomes" id="UP000639643"/>
    </source>
</evidence>
<protein>
    <submittedName>
        <fullName evidence="2">Uncharacterized protein</fullName>
    </submittedName>
</protein>
<reference evidence="2" key="1">
    <citation type="journal article" date="2020" name="Phytopathology">
        <title>Genome Sequence Resources of Colletotrichum truncatum, C. plurivorum, C. musicola, and C. sojae: Four Species Pathogenic to Soybean (Glycine max).</title>
        <authorList>
            <person name="Rogerio F."/>
            <person name="Boufleur T.R."/>
            <person name="Ciampi-Guillardi M."/>
            <person name="Sukno S.A."/>
            <person name="Thon M.R."/>
            <person name="Massola Junior N.S."/>
            <person name="Baroncelli R."/>
        </authorList>
    </citation>
    <scope>NUCLEOTIDE SEQUENCE</scope>
    <source>
        <strain evidence="2">LFN0074</strain>
    </source>
</reference>
<dbReference type="AlphaFoldDB" id="A0A8H6KT59"/>
<feature type="region of interest" description="Disordered" evidence="1">
    <location>
        <begin position="210"/>
        <end position="301"/>
    </location>
</feature>
<feature type="region of interest" description="Disordered" evidence="1">
    <location>
        <begin position="163"/>
        <end position="193"/>
    </location>
</feature>
<sequence>MTTFAIPRLIEYGASERRFEFWAQGYHNDIYWEPKDGAREFEVLFPHDRYFRECGGYWLEYLNVNTFWGGTLRVGFLRRFGRFYLLPYNTVPDPNPSYRRRKPETSVQYVMLYGILRAYCAELEATQRNLSIHSFFDHYFDQFFGFHLDELVKFEKQSVREYARERQRNRETRKEARERLNEKRKELSEQQERLKQEIEQHERLIKQLEEQERQGQESEAQERQGQESEAQESEAQESEAQESEAQESEAQEFEAPELKEQELEQKSEPESMGGSNREEVERRHCKSAPRLGSSSEKDDKK</sequence>
<gene>
    <name evidence="2" type="ORF">CMUS01_05285</name>
</gene>
<feature type="compositionally biased region" description="Basic and acidic residues" evidence="1">
    <location>
        <begin position="210"/>
        <end position="226"/>
    </location>
</feature>
<feature type="compositionally biased region" description="Basic and acidic residues" evidence="1">
    <location>
        <begin position="256"/>
        <end position="269"/>
    </location>
</feature>
<name>A0A8H6KT59_9PEZI</name>
<dbReference type="EMBL" id="WIGM01000154">
    <property type="protein sequence ID" value="KAF6836805.1"/>
    <property type="molecule type" value="Genomic_DNA"/>
</dbReference>
<evidence type="ECO:0000256" key="1">
    <source>
        <dbReference type="SAM" id="MobiDB-lite"/>
    </source>
</evidence>
<organism evidence="2 3">
    <name type="scientific">Colletotrichum musicola</name>
    <dbReference type="NCBI Taxonomy" id="2175873"/>
    <lineage>
        <taxon>Eukaryota</taxon>
        <taxon>Fungi</taxon>
        <taxon>Dikarya</taxon>
        <taxon>Ascomycota</taxon>
        <taxon>Pezizomycotina</taxon>
        <taxon>Sordariomycetes</taxon>
        <taxon>Hypocreomycetidae</taxon>
        <taxon>Glomerellales</taxon>
        <taxon>Glomerellaceae</taxon>
        <taxon>Colletotrichum</taxon>
        <taxon>Colletotrichum orchidearum species complex</taxon>
    </lineage>
</organism>
<keyword evidence="3" id="KW-1185">Reference proteome</keyword>
<proteinExistence type="predicted"/>